<sequence>MDPADASLPLGALLERYLEQAHIDRFLQESRITQPSADALYALQDLVYVSTDAGELKSMFTGMSFREGEQVITLDQIPTNHTVQVDGQETLIVDITIDRINLQYDRNWTGFHRRKWLRNEPRYSAFMQDSLVKRFGPHETEAILQLKTTGQKLQLLKSLAKTIWEGQFENYSRFIGKKLVYKSGDETIDNILEGAGAICSEKVQALKFLTDHYGLESEYIIAGENATGPVPVDKLRELLTTFDFRYSKRYMRFWQHTALLYDIDGIPVLVDATNGNIPFLFLQGDEAEGVLGYQDKVPVTVKMVEANEDFYYHRVPQDIPQDLFFALEGWMAFSDLMQVFDNELGLYLSRDFYVMPLDFTTEKEFNRDRQEYLNVSQRAGLKCSITHDWSLDSPLGEEFSKAEPVVAERVFKAGQHLLHRLDECDGPGHQAGLVIMKLGNQTPAPLKS</sequence>
<dbReference type="AlphaFoldDB" id="A0A382CJU2"/>
<accession>A0A382CJU2</accession>
<gene>
    <name evidence="1" type="ORF">METZ01_LOCUS178958</name>
</gene>
<protein>
    <submittedName>
        <fullName evidence="1">Uncharacterized protein</fullName>
    </submittedName>
</protein>
<dbReference type="EMBL" id="UINC01034759">
    <property type="protein sequence ID" value="SVB26104.1"/>
    <property type="molecule type" value="Genomic_DNA"/>
</dbReference>
<evidence type="ECO:0000313" key="1">
    <source>
        <dbReference type="EMBL" id="SVB26104.1"/>
    </source>
</evidence>
<organism evidence="1">
    <name type="scientific">marine metagenome</name>
    <dbReference type="NCBI Taxonomy" id="408172"/>
    <lineage>
        <taxon>unclassified sequences</taxon>
        <taxon>metagenomes</taxon>
        <taxon>ecological metagenomes</taxon>
    </lineage>
</organism>
<reference evidence="1" key="1">
    <citation type="submission" date="2018-05" db="EMBL/GenBank/DDBJ databases">
        <authorList>
            <person name="Lanie J.A."/>
            <person name="Ng W.-L."/>
            <person name="Kazmierczak K.M."/>
            <person name="Andrzejewski T.M."/>
            <person name="Davidsen T.M."/>
            <person name="Wayne K.J."/>
            <person name="Tettelin H."/>
            <person name="Glass J.I."/>
            <person name="Rusch D."/>
            <person name="Podicherti R."/>
            <person name="Tsui H.-C.T."/>
            <person name="Winkler M.E."/>
        </authorList>
    </citation>
    <scope>NUCLEOTIDE SEQUENCE</scope>
</reference>
<name>A0A382CJU2_9ZZZZ</name>
<proteinExistence type="predicted"/>